<keyword evidence="2" id="KW-0808">Transferase</keyword>
<evidence type="ECO:0000313" key="2">
    <source>
        <dbReference type="EMBL" id="AND41909.1"/>
    </source>
</evidence>
<dbReference type="PROSITE" id="PS51257">
    <property type="entry name" value="PROKAR_LIPOPROTEIN"/>
    <property type="match status" value="1"/>
</dbReference>
<dbReference type="RefSeq" id="WP_019383232.1">
    <property type="nucleotide sequence ID" value="NZ_CP015506.1"/>
</dbReference>
<dbReference type="Proteomes" id="UP000077856">
    <property type="component" value="Chromosome"/>
</dbReference>
<accession>A0A160MFC3</accession>
<keyword evidence="2" id="KW-0032">Aminotransferase</keyword>
<dbReference type="KEGG" id="bon:A361_23110"/>
<evidence type="ECO:0000256" key="1">
    <source>
        <dbReference type="SAM" id="MobiDB-lite"/>
    </source>
</evidence>
<feature type="region of interest" description="Disordered" evidence="1">
    <location>
        <begin position="92"/>
        <end position="118"/>
    </location>
</feature>
<name>A0A160MFC3_9BACI</name>
<sequence length="118" mass="13128">MILTKTRKMMTGITSTALMLGLSGCGSESQEIPPPPEDSSCSDWEWDEDDGVWECDDSRSSYYRHYYYGGQYFKNKTALYKSKDFLNYKNSTSFKGGSNSELGQKSSGFGSGKKSYGG</sequence>
<dbReference type="AlphaFoldDB" id="A0A160MFC3"/>
<organism evidence="2 3">
    <name type="scientific">Cytobacillus oceanisediminis 2691</name>
    <dbReference type="NCBI Taxonomy" id="1196031"/>
    <lineage>
        <taxon>Bacteria</taxon>
        <taxon>Bacillati</taxon>
        <taxon>Bacillota</taxon>
        <taxon>Bacilli</taxon>
        <taxon>Bacillales</taxon>
        <taxon>Bacillaceae</taxon>
        <taxon>Cytobacillus</taxon>
    </lineage>
</organism>
<dbReference type="GO" id="GO:0008483">
    <property type="term" value="F:transaminase activity"/>
    <property type="evidence" value="ECO:0007669"/>
    <property type="project" value="UniProtKB-KW"/>
</dbReference>
<dbReference type="eggNOG" id="ENOG503319M">
    <property type="taxonomic scope" value="Bacteria"/>
</dbReference>
<gene>
    <name evidence="2" type="ORF">A361_23110</name>
</gene>
<protein>
    <submittedName>
        <fullName evidence="2">Aminotransferase yhxA</fullName>
    </submittedName>
</protein>
<reference evidence="2 3" key="1">
    <citation type="submission" date="2016-04" db="EMBL/GenBank/DDBJ databases">
        <title>Complete genome sequence of Bacillus oceanisediminis strain 2691.</title>
        <authorList>
            <person name="Jeong H."/>
            <person name="Kim H.J."/>
            <person name="Lee D.-W."/>
        </authorList>
    </citation>
    <scope>NUCLEOTIDE SEQUENCE [LARGE SCALE GENOMIC DNA]</scope>
    <source>
        <strain evidence="2 3">2691</strain>
    </source>
</reference>
<proteinExistence type="predicted"/>
<feature type="compositionally biased region" description="Gly residues" evidence="1">
    <location>
        <begin position="109"/>
        <end position="118"/>
    </location>
</feature>
<evidence type="ECO:0000313" key="3">
    <source>
        <dbReference type="Proteomes" id="UP000077856"/>
    </source>
</evidence>
<dbReference type="EMBL" id="CP015506">
    <property type="protein sequence ID" value="AND41909.1"/>
    <property type="molecule type" value="Genomic_DNA"/>
</dbReference>
<dbReference type="STRING" id="1196031.A361_23110"/>
<feature type="compositionally biased region" description="Polar residues" evidence="1">
    <location>
        <begin position="92"/>
        <end position="102"/>
    </location>
</feature>